<dbReference type="GO" id="GO:0006914">
    <property type="term" value="P:autophagy"/>
    <property type="evidence" value="ECO:0007669"/>
    <property type="project" value="UniProtKB-KW"/>
</dbReference>
<evidence type="ECO:0000256" key="3">
    <source>
        <dbReference type="ARBA" id="ARBA00023136"/>
    </source>
</evidence>
<organism evidence="7 8">
    <name type="scientific">Panagrellus redivivus</name>
    <name type="common">Microworm</name>
    <dbReference type="NCBI Taxonomy" id="6233"/>
    <lineage>
        <taxon>Eukaryota</taxon>
        <taxon>Metazoa</taxon>
        <taxon>Ecdysozoa</taxon>
        <taxon>Nematoda</taxon>
        <taxon>Chromadorea</taxon>
        <taxon>Rhabditida</taxon>
        <taxon>Tylenchina</taxon>
        <taxon>Panagrolaimomorpha</taxon>
        <taxon>Panagrolaimoidea</taxon>
        <taxon>Panagrolaimidae</taxon>
        <taxon>Panagrellus</taxon>
    </lineage>
</organism>
<keyword evidence="3" id="KW-0472">Membrane</keyword>
<evidence type="ECO:0000256" key="1">
    <source>
        <dbReference type="ARBA" id="ARBA00004370"/>
    </source>
</evidence>
<dbReference type="WBParaSite" id="Pan_g13555.t1">
    <property type="protein sequence ID" value="Pan_g13555.t1"/>
    <property type="gene ID" value="Pan_g13555"/>
</dbReference>
<protein>
    <submittedName>
        <fullName evidence="8">Autophagy-related protein</fullName>
    </submittedName>
</protein>
<dbReference type="GO" id="GO:0016020">
    <property type="term" value="C:membrane"/>
    <property type="evidence" value="ECO:0007669"/>
    <property type="project" value="UniProtKB-SubCell"/>
</dbReference>
<dbReference type="InterPro" id="IPR029071">
    <property type="entry name" value="Ubiquitin-like_domsf"/>
</dbReference>
<keyword evidence="4 5" id="KW-0449">Lipoprotein</keyword>
<evidence type="ECO:0000313" key="7">
    <source>
        <dbReference type="Proteomes" id="UP000492821"/>
    </source>
</evidence>
<dbReference type="Pfam" id="PF02991">
    <property type="entry name" value="ATG8"/>
    <property type="match status" value="1"/>
</dbReference>
<sequence>MGFLPFSSKQEVAPFIPPEQIAHTSRCIFYPDAPQKLRKRPLLNPQFNHPNKIDKDGKEIPFSYVSYKEKLPFCCRKSEAQNYKNHHEDMIPIICERFHHEKRIPPLPNCQFLLPKHATVGQLQALIKRNLGDFAGMAVYLLIANEFLPCLTENLSQLYRDHRDQDGFLYISYSSEDSYG</sequence>
<keyword evidence="7" id="KW-1185">Reference proteome</keyword>
<reference evidence="7" key="1">
    <citation type="journal article" date="2013" name="Genetics">
        <title>The draft genome and transcriptome of Panagrellus redivivus are shaped by the harsh demands of a free-living lifestyle.</title>
        <authorList>
            <person name="Srinivasan J."/>
            <person name="Dillman A.R."/>
            <person name="Macchietto M.G."/>
            <person name="Heikkinen L."/>
            <person name="Lakso M."/>
            <person name="Fracchia K.M."/>
            <person name="Antoshechkin I."/>
            <person name="Mortazavi A."/>
            <person name="Wong G."/>
            <person name="Sternberg P.W."/>
        </authorList>
    </citation>
    <scope>NUCLEOTIDE SEQUENCE [LARGE SCALE GENOMIC DNA]</scope>
    <source>
        <strain evidence="7">MT8872</strain>
    </source>
</reference>
<evidence type="ECO:0000256" key="5">
    <source>
        <dbReference type="PIRSR" id="PIRSR604241-50"/>
    </source>
</evidence>
<dbReference type="AlphaFoldDB" id="A0A7E4UW56"/>
<accession>A0A7E4UW56</accession>
<reference evidence="8" key="2">
    <citation type="submission" date="2020-10" db="UniProtKB">
        <authorList>
            <consortium name="WormBaseParasite"/>
        </authorList>
    </citation>
    <scope>IDENTIFICATION</scope>
</reference>
<feature type="lipid moiety-binding region" description="Phosphatidylserine amidated glycine; alternate" evidence="5">
    <location>
        <position position="180"/>
    </location>
</feature>
<comment type="subcellular location">
    <subcellularLocation>
        <location evidence="1">Membrane</location>
    </subcellularLocation>
</comment>
<evidence type="ECO:0000256" key="2">
    <source>
        <dbReference type="ARBA" id="ARBA00007293"/>
    </source>
</evidence>
<dbReference type="InterPro" id="IPR004241">
    <property type="entry name" value="Atg8-like"/>
</dbReference>
<comment type="similarity">
    <text evidence="2 6">Belongs to the ATG8 family.</text>
</comment>
<dbReference type="Proteomes" id="UP000492821">
    <property type="component" value="Unassembled WGS sequence"/>
</dbReference>
<evidence type="ECO:0000256" key="6">
    <source>
        <dbReference type="RuleBase" id="RU004384"/>
    </source>
</evidence>
<evidence type="ECO:0000256" key="4">
    <source>
        <dbReference type="ARBA" id="ARBA00023288"/>
    </source>
</evidence>
<name>A0A7E4UW56_PANRE</name>
<dbReference type="SUPFAM" id="SSF54236">
    <property type="entry name" value="Ubiquitin-like"/>
    <property type="match status" value="1"/>
</dbReference>
<keyword evidence="6" id="KW-0072">Autophagy</keyword>
<evidence type="ECO:0000313" key="8">
    <source>
        <dbReference type="WBParaSite" id="Pan_g13555.t1"/>
    </source>
</evidence>
<dbReference type="Gene3D" id="3.10.20.90">
    <property type="entry name" value="Phosphatidylinositol 3-kinase Catalytic Subunit, Chain A, domain 1"/>
    <property type="match status" value="1"/>
</dbReference>
<dbReference type="PANTHER" id="PTHR10969">
    <property type="entry name" value="MICROTUBULE-ASSOCIATED PROTEINS 1A/1B LIGHT CHAIN 3-RELATED"/>
    <property type="match status" value="1"/>
</dbReference>
<proteinExistence type="inferred from homology"/>